<keyword evidence="6" id="KW-0472">Membrane</keyword>
<dbReference type="Pfam" id="PF02321">
    <property type="entry name" value="OEP"/>
    <property type="match status" value="2"/>
</dbReference>
<evidence type="ECO:0000313" key="10">
    <source>
        <dbReference type="EMBL" id="ABI56737.1"/>
    </source>
</evidence>
<dbReference type="SUPFAM" id="SSF56954">
    <property type="entry name" value="Outer membrane efflux proteins (OEP)"/>
    <property type="match status" value="1"/>
</dbReference>
<dbReference type="InterPro" id="IPR051906">
    <property type="entry name" value="TolC-like"/>
</dbReference>
<dbReference type="KEGG" id="aeh:Mlg_1388"/>
<dbReference type="PANTHER" id="PTHR30026:SF20">
    <property type="entry name" value="OUTER MEMBRANE PROTEIN TOLC"/>
    <property type="match status" value="1"/>
</dbReference>
<evidence type="ECO:0000256" key="6">
    <source>
        <dbReference type="ARBA" id="ARBA00023136"/>
    </source>
</evidence>
<gene>
    <name evidence="10" type="ordered locus">Mlg_1388</name>
</gene>
<evidence type="ECO:0000256" key="3">
    <source>
        <dbReference type="ARBA" id="ARBA00022448"/>
    </source>
</evidence>
<evidence type="ECO:0000256" key="1">
    <source>
        <dbReference type="ARBA" id="ARBA00004442"/>
    </source>
</evidence>
<reference evidence="11" key="1">
    <citation type="submission" date="2006-08" db="EMBL/GenBank/DDBJ databases">
        <title>Complete sequence of Alkalilimnicola ehrilichei MLHE-1.</title>
        <authorList>
            <person name="Copeland A."/>
            <person name="Lucas S."/>
            <person name="Lapidus A."/>
            <person name="Barry K."/>
            <person name="Detter J.C."/>
            <person name="Glavina del Rio T."/>
            <person name="Hammon N."/>
            <person name="Israni S."/>
            <person name="Dalin E."/>
            <person name="Tice H."/>
            <person name="Pitluck S."/>
            <person name="Sims D."/>
            <person name="Brettin T."/>
            <person name="Bruce D."/>
            <person name="Han C."/>
            <person name="Tapia R."/>
            <person name="Gilna P."/>
            <person name="Schmutz J."/>
            <person name="Larimer F."/>
            <person name="Land M."/>
            <person name="Hauser L."/>
            <person name="Kyrpides N."/>
            <person name="Mikhailova N."/>
            <person name="Oremland R.S."/>
            <person name="Hoeft S.E."/>
            <person name="Switzer-Blum J."/>
            <person name="Kulp T."/>
            <person name="King G."/>
            <person name="Tabita R."/>
            <person name="Witte B."/>
            <person name="Santini J.M."/>
            <person name="Basu P."/>
            <person name="Hollibaugh J.T."/>
            <person name="Xie G."/>
            <person name="Stolz J.F."/>
            <person name="Richardson P."/>
        </authorList>
    </citation>
    <scope>NUCLEOTIDE SEQUENCE [LARGE SCALE GENOMIC DNA]</scope>
    <source>
        <strain evidence="11">ATCC BAA-1101 / DSM 17681 / MLHE-1</strain>
    </source>
</reference>
<comment type="subcellular location">
    <subcellularLocation>
        <location evidence="1">Cell outer membrane</location>
    </subcellularLocation>
</comment>
<dbReference type="OrthoDB" id="5607838at2"/>
<dbReference type="GO" id="GO:0009279">
    <property type="term" value="C:cell outer membrane"/>
    <property type="evidence" value="ECO:0007669"/>
    <property type="project" value="UniProtKB-SubCell"/>
</dbReference>
<feature type="coiled-coil region" evidence="8">
    <location>
        <begin position="182"/>
        <end position="209"/>
    </location>
</feature>
<dbReference type="Gene3D" id="1.20.1600.10">
    <property type="entry name" value="Outer membrane efflux proteins (OEP)"/>
    <property type="match status" value="1"/>
</dbReference>
<dbReference type="GO" id="GO:0015562">
    <property type="term" value="F:efflux transmembrane transporter activity"/>
    <property type="evidence" value="ECO:0007669"/>
    <property type="project" value="InterPro"/>
</dbReference>
<keyword evidence="9" id="KW-0732">Signal</keyword>
<dbReference type="EMBL" id="CP000453">
    <property type="protein sequence ID" value="ABI56737.1"/>
    <property type="molecule type" value="Genomic_DNA"/>
</dbReference>
<evidence type="ECO:0000256" key="2">
    <source>
        <dbReference type="ARBA" id="ARBA00007613"/>
    </source>
</evidence>
<evidence type="ECO:0000256" key="8">
    <source>
        <dbReference type="SAM" id="Coils"/>
    </source>
</evidence>
<keyword evidence="8" id="KW-0175">Coiled coil</keyword>
<dbReference type="AlphaFoldDB" id="Q0A8V0"/>
<dbReference type="eggNOG" id="COG1538">
    <property type="taxonomic scope" value="Bacteria"/>
</dbReference>
<dbReference type="PANTHER" id="PTHR30026">
    <property type="entry name" value="OUTER MEMBRANE PROTEIN TOLC"/>
    <property type="match status" value="1"/>
</dbReference>
<evidence type="ECO:0000256" key="7">
    <source>
        <dbReference type="ARBA" id="ARBA00023237"/>
    </source>
</evidence>
<evidence type="ECO:0000256" key="5">
    <source>
        <dbReference type="ARBA" id="ARBA00022692"/>
    </source>
</evidence>
<sequence>MHFLSPGRPKGLLFGVLLAAVPVLAPAQPALTLEAAENMALQEEPTIARYRERAAAREEAAVAAGALPDPLLITELMDVPADRPRLDGDEMTQFKVGLRQAFPRGQTRTLRQERGGLRASQAHARGDDAERAALNAVRQAYLRLYNQRRAVALLEGNRSHFEELLEITERALAAGRVSRQDVIRAELELERLEDRLSAARAAEADAESALARWIGPQAARRPLPDALPELALPDDNGIDHHPLLQAQDLAVADQRRGVDLARQGYRPEWSVELTYGMATGNDMDAPDRLSAMVVLDLPLFTRNRQDRDVAASRREVYAAKHDREVQHRTLTQALASQAARWQRLRERERRFEERLLIHAADNVEAAEQAYRAGTLAFTALMQARITYLETHLDAVQVATDRRMAQAELLYLSGATRR</sequence>
<dbReference type="InterPro" id="IPR003423">
    <property type="entry name" value="OMP_efflux"/>
</dbReference>
<accession>Q0A8V0</accession>
<feature type="chain" id="PRO_5004167869" evidence="9">
    <location>
        <begin position="28"/>
        <end position="417"/>
    </location>
</feature>
<dbReference type="GO" id="GO:0015288">
    <property type="term" value="F:porin activity"/>
    <property type="evidence" value="ECO:0007669"/>
    <property type="project" value="TreeGrafter"/>
</dbReference>
<keyword evidence="7" id="KW-0998">Cell outer membrane</keyword>
<feature type="signal peptide" evidence="9">
    <location>
        <begin position="1"/>
        <end position="27"/>
    </location>
</feature>
<dbReference type="HOGENOM" id="CLU_012817_15_1_6"/>
<dbReference type="RefSeq" id="WP_011629132.1">
    <property type="nucleotide sequence ID" value="NC_008340.1"/>
</dbReference>
<keyword evidence="11" id="KW-1185">Reference proteome</keyword>
<keyword evidence="3" id="KW-0813">Transport</keyword>
<evidence type="ECO:0000313" key="11">
    <source>
        <dbReference type="Proteomes" id="UP000001962"/>
    </source>
</evidence>
<keyword evidence="5" id="KW-0812">Transmembrane</keyword>
<evidence type="ECO:0000256" key="9">
    <source>
        <dbReference type="SAM" id="SignalP"/>
    </source>
</evidence>
<evidence type="ECO:0000256" key="4">
    <source>
        <dbReference type="ARBA" id="ARBA00022452"/>
    </source>
</evidence>
<dbReference type="GO" id="GO:1990281">
    <property type="term" value="C:efflux pump complex"/>
    <property type="evidence" value="ECO:0007669"/>
    <property type="project" value="TreeGrafter"/>
</dbReference>
<dbReference type="Proteomes" id="UP000001962">
    <property type="component" value="Chromosome"/>
</dbReference>
<proteinExistence type="inferred from homology"/>
<protein>
    <submittedName>
        <fullName evidence="10">Outer membrane efflux protein</fullName>
    </submittedName>
</protein>
<comment type="similarity">
    <text evidence="2">Belongs to the outer membrane factor (OMF) (TC 1.B.17) family.</text>
</comment>
<organism evidence="10 11">
    <name type="scientific">Alkalilimnicola ehrlichii (strain ATCC BAA-1101 / DSM 17681 / MLHE-1)</name>
    <dbReference type="NCBI Taxonomy" id="187272"/>
    <lineage>
        <taxon>Bacteria</taxon>
        <taxon>Pseudomonadati</taxon>
        <taxon>Pseudomonadota</taxon>
        <taxon>Gammaproteobacteria</taxon>
        <taxon>Chromatiales</taxon>
        <taxon>Ectothiorhodospiraceae</taxon>
        <taxon>Alkalilimnicola</taxon>
    </lineage>
</organism>
<name>Q0A8V0_ALKEH</name>
<keyword evidence="4" id="KW-1134">Transmembrane beta strand</keyword>